<proteinExistence type="inferred from homology"/>
<dbReference type="PANTHER" id="PTHR32481">
    <property type="entry name" value="AMINOPEPTIDASE"/>
    <property type="match status" value="1"/>
</dbReference>
<keyword evidence="4" id="KW-0479">Metal-binding</keyword>
<reference evidence="7 8" key="1">
    <citation type="submission" date="2024-03" db="EMBL/GenBank/DDBJ databases">
        <title>Human intestinal bacterial collection.</title>
        <authorList>
            <person name="Pauvert C."/>
            <person name="Hitch T.C.A."/>
            <person name="Clavel T."/>
        </authorList>
    </citation>
    <scope>NUCLEOTIDE SEQUENCE [LARGE SCALE GENOMIC DNA]</scope>
    <source>
        <strain evidence="7 8">CLA-JM-H44</strain>
    </source>
</reference>
<keyword evidence="5" id="KW-0378">Hydrolase</keyword>
<keyword evidence="8" id="KW-1185">Reference proteome</keyword>
<organism evidence="7 8">
    <name type="scientific">Solibaculum intestinale</name>
    <dbReference type="NCBI Taxonomy" id="3133165"/>
    <lineage>
        <taxon>Bacteria</taxon>
        <taxon>Bacillati</taxon>
        <taxon>Bacillota</taxon>
        <taxon>Clostridia</taxon>
        <taxon>Eubacteriales</taxon>
        <taxon>Oscillospiraceae</taxon>
        <taxon>Solibaculum</taxon>
    </lineage>
</organism>
<name>A0ABV1DZM3_9FIRM</name>
<evidence type="ECO:0000256" key="4">
    <source>
        <dbReference type="ARBA" id="ARBA00022723"/>
    </source>
</evidence>
<protein>
    <submittedName>
        <fullName evidence="7">M42 family metallopeptidase</fullName>
    </submittedName>
</protein>
<comment type="similarity">
    <text evidence="1 6">Belongs to the peptidase M42 family.</text>
</comment>
<dbReference type="SUPFAM" id="SSF101821">
    <property type="entry name" value="Aminopeptidase/glucanase lid domain"/>
    <property type="match status" value="1"/>
</dbReference>
<dbReference type="SUPFAM" id="SSF53187">
    <property type="entry name" value="Zn-dependent exopeptidases"/>
    <property type="match status" value="1"/>
</dbReference>
<dbReference type="Gene3D" id="3.40.630.10">
    <property type="entry name" value="Zn peptidases"/>
    <property type="match status" value="1"/>
</dbReference>
<dbReference type="PIRSF" id="PIRSF001123">
    <property type="entry name" value="PepA_GA"/>
    <property type="match status" value="1"/>
</dbReference>
<keyword evidence="3" id="KW-0645">Protease</keyword>
<keyword evidence="2" id="KW-0031">Aminopeptidase</keyword>
<evidence type="ECO:0000256" key="5">
    <source>
        <dbReference type="ARBA" id="ARBA00022801"/>
    </source>
</evidence>
<comment type="caution">
    <text evidence="7">The sequence shown here is derived from an EMBL/GenBank/DDBJ whole genome shotgun (WGS) entry which is preliminary data.</text>
</comment>
<dbReference type="RefSeq" id="WP_349219114.1">
    <property type="nucleotide sequence ID" value="NZ_JBBMFD010000008.1"/>
</dbReference>
<dbReference type="InterPro" id="IPR023367">
    <property type="entry name" value="Peptidase_M42_dom2"/>
</dbReference>
<dbReference type="Pfam" id="PF05343">
    <property type="entry name" value="Peptidase_M42"/>
    <property type="match status" value="1"/>
</dbReference>
<gene>
    <name evidence="7" type="ORF">WMO26_06690</name>
</gene>
<evidence type="ECO:0000256" key="3">
    <source>
        <dbReference type="ARBA" id="ARBA00022670"/>
    </source>
</evidence>
<dbReference type="EMBL" id="JBBMFD010000008">
    <property type="protein sequence ID" value="MEQ2440508.1"/>
    <property type="molecule type" value="Genomic_DNA"/>
</dbReference>
<evidence type="ECO:0000256" key="1">
    <source>
        <dbReference type="ARBA" id="ARBA00006272"/>
    </source>
</evidence>
<accession>A0ABV1DZM3</accession>
<dbReference type="Gene3D" id="2.40.30.40">
    <property type="entry name" value="Peptidase M42, domain 2"/>
    <property type="match status" value="1"/>
</dbReference>
<dbReference type="InterPro" id="IPR051464">
    <property type="entry name" value="Peptidase_M42_aminopept"/>
</dbReference>
<evidence type="ECO:0000313" key="8">
    <source>
        <dbReference type="Proteomes" id="UP001489509"/>
    </source>
</evidence>
<dbReference type="InterPro" id="IPR008007">
    <property type="entry name" value="Peptidase_M42"/>
</dbReference>
<evidence type="ECO:0000256" key="6">
    <source>
        <dbReference type="PIRNR" id="PIRNR001123"/>
    </source>
</evidence>
<sequence>MLDTLKTLCELPGVSGREEAVRDFLLSKLDGVARCRVDGLGNLIVEKQGRCRAKKKVMVSAHMDEVGFVVTHVEENGLLRFSTVGGIDPRVLFGRRVLIGEQKVPGVVAGAPVHLLDSEERVKAPDLDKLFFDIGADTREEAQRLVAIPDFAVWDTAFSPFGDGCVKAKALDDRAGCAVLLALLKEDLPYDLTAVFTVQEEVGLRGAGTAAYGVAPDAAIVVEATTAADIAGVEPKDQVCRLKQGVAVSFMDGHTIYDKQMYDLAFALAKAHNIPCQPKAAVTGGNDAGAIHKSRAGVPTAALSVPCRYLHAPAGVIAQSDLESTLSLLRALAMELAKG</sequence>
<evidence type="ECO:0000256" key="2">
    <source>
        <dbReference type="ARBA" id="ARBA00022438"/>
    </source>
</evidence>
<dbReference type="PANTHER" id="PTHR32481:SF0">
    <property type="entry name" value="AMINOPEPTIDASE YPDE-RELATED"/>
    <property type="match status" value="1"/>
</dbReference>
<dbReference type="Proteomes" id="UP001489509">
    <property type="component" value="Unassembled WGS sequence"/>
</dbReference>
<evidence type="ECO:0000313" key="7">
    <source>
        <dbReference type="EMBL" id="MEQ2440508.1"/>
    </source>
</evidence>
<dbReference type="CDD" id="cd05656">
    <property type="entry name" value="M42_Frv"/>
    <property type="match status" value="1"/>
</dbReference>